<dbReference type="InterPro" id="IPR035897">
    <property type="entry name" value="Toll_tir_struct_dom_sf"/>
</dbReference>
<evidence type="ECO:0000256" key="5">
    <source>
        <dbReference type="PROSITE-ProRule" id="PRU00221"/>
    </source>
</evidence>
<dbReference type="PROSITE" id="PS51450">
    <property type="entry name" value="LRR"/>
    <property type="match status" value="5"/>
</dbReference>
<keyword evidence="7" id="KW-0812">Transmembrane</keyword>
<feature type="compositionally biased region" description="Low complexity" evidence="6">
    <location>
        <begin position="709"/>
        <end position="738"/>
    </location>
</feature>
<dbReference type="FunFam" id="3.80.10.10:FF:000418">
    <property type="entry name" value="protein toll"/>
    <property type="match status" value="1"/>
</dbReference>
<dbReference type="InterPro" id="IPR045245">
    <property type="entry name" value="Pfs2-like"/>
</dbReference>
<dbReference type="PROSITE" id="PS50082">
    <property type="entry name" value="WD_REPEATS_2"/>
    <property type="match status" value="7"/>
</dbReference>
<feature type="compositionally biased region" description="Basic residues" evidence="6">
    <location>
        <begin position="47"/>
        <end position="59"/>
    </location>
</feature>
<reference evidence="9" key="2">
    <citation type="journal article" date="2014" name="BMC Genomics">
        <title>A genomic perspective to assessing quality of mass-reared SIT flies used in Mediterranean fruit fly (Ceratitis capitata) eradication in California.</title>
        <authorList>
            <person name="Calla B."/>
            <person name="Hall B."/>
            <person name="Hou S."/>
            <person name="Geib S.M."/>
        </authorList>
    </citation>
    <scope>NUCLEOTIDE SEQUENCE</scope>
</reference>
<evidence type="ECO:0000256" key="4">
    <source>
        <dbReference type="ARBA" id="ARBA00022737"/>
    </source>
</evidence>
<dbReference type="InterPro" id="IPR003591">
    <property type="entry name" value="Leu-rich_rpt_typical-subtyp"/>
</dbReference>
<dbReference type="SUPFAM" id="SSF50978">
    <property type="entry name" value="WD40 repeat-like"/>
    <property type="match status" value="1"/>
</dbReference>
<protein>
    <submittedName>
        <fullName evidence="9">Pre-mRNA 3' end processing protein WDR33</fullName>
    </submittedName>
</protein>
<dbReference type="InterPro" id="IPR000157">
    <property type="entry name" value="TIR_dom"/>
</dbReference>
<feature type="domain" description="TIR" evidence="8">
    <location>
        <begin position="1833"/>
        <end position="1966"/>
    </location>
</feature>
<dbReference type="GO" id="GO:0007165">
    <property type="term" value="P:signal transduction"/>
    <property type="evidence" value="ECO:0007669"/>
    <property type="project" value="InterPro"/>
</dbReference>
<dbReference type="OrthoDB" id="16717at2759"/>
<feature type="repeat" description="WD" evidence="5">
    <location>
        <begin position="242"/>
        <end position="274"/>
    </location>
</feature>
<dbReference type="InterPro" id="IPR001611">
    <property type="entry name" value="Leu-rich_rpt"/>
</dbReference>
<keyword evidence="3" id="KW-0732">Signal</keyword>
<feature type="repeat" description="WD" evidence="5">
    <location>
        <begin position="415"/>
        <end position="446"/>
    </location>
</feature>
<evidence type="ECO:0000313" key="9">
    <source>
        <dbReference type="EMBL" id="JAB97075.1"/>
    </source>
</evidence>
<dbReference type="FunFam" id="2.130.10.10:FF:001049">
    <property type="entry name" value="CG1109"/>
    <property type="match status" value="1"/>
</dbReference>
<feature type="compositionally biased region" description="Polar residues" evidence="6">
    <location>
        <begin position="28"/>
        <end position="38"/>
    </location>
</feature>
<dbReference type="FunFam" id="2.130.10.10:FF:000990">
    <property type="entry name" value="GG12984"/>
    <property type="match status" value="1"/>
</dbReference>
<dbReference type="PROSITE" id="PS50104">
    <property type="entry name" value="TIR"/>
    <property type="match status" value="1"/>
</dbReference>
<dbReference type="FunFam" id="3.80.10.10:FF:000198">
    <property type="entry name" value="Blast:Protein toll"/>
    <property type="match status" value="1"/>
</dbReference>
<evidence type="ECO:0000256" key="1">
    <source>
        <dbReference type="ARBA" id="ARBA00009634"/>
    </source>
</evidence>
<keyword evidence="7" id="KW-0472">Membrane</keyword>
<keyword evidence="5" id="KW-0853">WD repeat</keyword>
<dbReference type="SMART" id="SM00255">
    <property type="entry name" value="TIR"/>
    <property type="match status" value="1"/>
</dbReference>
<dbReference type="FunFam" id="3.40.50.10140:FF:000021">
    <property type="entry name" value="Toll receptor 13"/>
    <property type="match status" value="1"/>
</dbReference>
<dbReference type="Pfam" id="PF13855">
    <property type="entry name" value="LRR_8"/>
    <property type="match status" value="5"/>
</dbReference>
<evidence type="ECO:0000259" key="8">
    <source>
        <dbReference type="PROSITE" id="PS50104"/>
    </source>
</evidence>
<dbReference type="Gene3D" id="2.130.10.10">
    <property type="entry name" value="YVTN repeat-like/Quinoprotein amine dehydrogenase"/>
    <property type="match status" value="3"/>
</dbReference>
<dbReference type="PRINTS" id="PR01537">
    <property type="entry name" value="INTRLKN1R1F"/>
</dbReference>
<dbReference type="SMART" id="SM00013">
    <property type="entry name" value="LRRNT"/>
    <property type="match status" value="1"/>
</dbReference>
<feature type="compositionally biased region" description="Low complexity" evidence="6">
    <location>
        <begin position="964"/>
        <end position="975"/>
    </location>
</feature>
<dbReference type="GO" id="GO:0005847">
    <property type="term" value="C:mRNA cleavage and polyadenylation specificity factor complex"/>
    <property type="evidence" value="ECO:0007669"/>
    <property type="project" value="TreeGrafter"/>
</dbReference>
<dbReference type="InterPro" id="IPR036322">
    <property type="entry name" value="WD40_repeat_dom_sf"/>
</dbReference>
<dbReference type="InterPro" id="IPR015943">
    <property type="entry name" value="WD40/YVTN_repeat-like_dom_sf"/>
</dbReference>
<feature type="region of interest" description="Disordered" evidence="6">
    <location>
        <begin position="1"/>
        <end position="71"/>
    </location>
</feature>
<dbReference type="EMBL" id="GAMC01009480">
    <property type="protein sequence ID" value="JAB97075.1"/>
    <property type="molecule type" value="mRNA"/>
</dbReference>
<keyword evidence="2" id="KW-0433">Leucine-rich repeat</keyword>
<dbReference type="SUPFAM" id="SSF52058">
    <property type="entry name" value="L domain-like"/>
    <property type="match status" value="3"/>
</dbReference>
<dbReference type="Pfam" id="PF01582">
    <property type="entry name" value="TIR"/>
    <property type="match status" value="1"/>
</dbReference>
<dbReference type="Gene3D" id="3.40.50.10140">
    <property type="entry name" value="Toll/interleukin-1 receptor homology (TIR) domain"/>
    <property type="match status" value="1"/>
</dbReference>
<dbReference type="SMART" id="SM00320">
    <property type="entry name" value="WD40"/>
    <property type="match status" value="7"/>
</dbReference>
<dbReference type="PANTHER" id="PTHR22836">
    <property type="entry name" value="WD40 REPEAT PROTEIN"/>
    <property type="match status" value="1"/>
</dbReference>
<dbReference type="FunFam" id="3.80.10.10:FF:000557">
    <property type="entry name" value="Toll-6"/>
    <property type="match status" value="1"/>
</dbReference>
<dbReference type="FunFam" id="2.130.10.10:FF:001116">
    <property type="entry name" value="GM10830"/>
    <property type="match status" value="1"/>
</dbReference>
<dbReference type="SMART" id="SM00369">
    <property type="entry name" value="LRR_TYP"/>
    <property type="match status" value="22"/>
</dbReference>
<feature type="repeat" description="WD" evidence="5">
    <location>
        <begin position="284"/>
        <end position="310"/>
    </location>
</feature>
<feature type="repeat" description="WD" evidence="5">
    <location>
        <begin position="371"/>
        <end position="413"/>
    </location>
</feature>
<evidence type="ECO:0000256" key="7">
    <source>
        <dbReference type="SAM" id="Phobius"/>
    </source>
</evidence>
<sequence length="2310" mass="257872">MEFQQPPPPLSQPDISQPPPQLTAPSALATNATLLPSQSGGGNPYGSHHRNHYHPHHGGTGKPGHPYFKPFNPGGFQRPFGMTQDDFDGKRLRKSVMRKTVDYNASIVKALETRLWTRDHRDRHATQPESIYVPELLPPSSYLDNPSNAVTTRFVKTATNKMRCPIFTLAWTPEGRRLVTGASSGEFTLWNGLTFNFETILQAHDVPVRTMVWSHNDSWMVTGDHSGYVKYWQSNMNNVKMFQAHKEAIRGISFSPTDSKFVSCSDDGTLRIWDFLRCQEERVLRGHGADVKCVHWHPQKGLIVSGSKDNQQPIKLWDPKSGSALATLHAHKSTVMDLKWNDNGNWLVTASRDHLLKLFDLRNLREEMQVFRGHKKEASSVSWHPIHEGLFCSGGSDGSILFWNVGTDKEIGCVETAHDSIVWTLAWHPLGHILCSGSNDHTIKFWTRNRPGDLMRDKYNLNTLPASLAALDDCEYDDAVIPGMGPEDKVEFTESLTADKGFIPGLDLDPSRAGDRDREKKVPYSKPIPRNFQAQWAGSRRPDDANFHDELAMREPKDTSGLSHQQISESTIEGMLASGVLTTMDPQAVIGLLVYNRFIRVHPDSRVMVAIRQGPDYLNKYIDAGKLDELRDVVPIRDRSRSMSPTLEGRESSPPTKRSRFETRQHSAQLVCVRELLSLKKPFFPCLLQMKAAQAAPKSEFGDDVRNSPQQPQQQQQLQVATNTKQKQQTQKAQHQQHSNAIMGEAGVTNSQLQQPPTATQQYGGANLQPGMAGGMLAGTAGEQDPRYDAPDDCHFLPAAGPERPEIALTCNLRTVNSEFDTTNFSVIPSEHTVALHVLCNDEIMAKSSLEARSFAHLVRLQELSIQYCKLAKFNRYVLEGLTQLRNLTVRTNNILWPTINFDIEAEAFAMVKNLERLDLSSNNIWSLPDNVFCSLSGLSSLNMSENRLQDVNELGFRDRSRDQAAATEQSTASTPEVSTKRQQVVVSGNSSSCSLDLEILDVSYNHFVLLPANGFGTLRRLRVLQVNNNEISMIADKALSGLKNLQILNLSSNKIVALPSELFTEQAGTIQEVYLQNNSISVLSPKLFSNLDQLQALDLSHNQITSTWIDRSTFVGLIRLVLLNLAHNKLSKLEPEIFTDLYTLQILNLRYNQLENIAADTFAPMNNLHTLLLSHNRLKYLDAYALNGLYVLSLLSLDNNALIGVHPEAFRNCSSLQDLNLNGNQLETVPLALRNMRLLRTVDLGENMISVLEDNAFKGLGNLYGLRLIGNFLENITMNAFKDLPSLQILNLARNRIAVVEPGAFEMTSSIQAIRLDGNDLSEINGLFSNMPSLLWLNISDNRLEHFDYAHVPNTLQWLDLHKNRLGELSNRFSLDTQVRLQTLDASFNQIQRISPSSIPNSIELLFLNDNLIHLVDPDTFMHKTNLTRVDLYANQITTLDIKSLRILPVHELRSLPEFYIGGNPFTCDCNIDWLQKINHIKSRQYPRIMDLETIYCKLLNNRERAYIPLIDAEPKHFLCTYKTHCFAVCHCCEFDACDCEMTCPTNCTCFHDQTWSTNIVECSGAGYSQMPRKVPMDTTELYTDGNNFAELAGHTFLGRKNLAVLFVNNSNVQHLRNTTFSGLRRLLVLHLEDNHIAEIRGDEFSNLENIRELYLQNNRIATVGNGSFQALRKLEVLRLDGNRLVHFEVWQLALNPYLVEIGLADNQWSCECSYLMRFRTYLAQTAEKIVDAARVSCVYNNATSVLREKNGTKCTLRGDEVTTYAHASEIEHLLPLLLIATCAFVGFFVLILGIFCYRHELKLWAHTNCLLNMCYAGRNTHGFVESLDKDRLCDAYFAYSLQDEHFVNQILAQTLEHDIGYRLCLHYRDVNINAYVTDAIIEAAESAKQFVLVLSKNFLYNEWTRFEYKSALHEMVKRRKRLVFILYGDLPQRDIDMDMRHYLRTSTCLEWDDKKFWQKLRIALPHIRKRPMTANCLASRSAVNIYASGHEYQPTGGNANSGGAGGVGLPNGHISGGALSGLDKALYNDCNNYATINDCGVGARGYAPIPTATAACKFNTLNELSHKLHKNDLLNNIGGGPGSGMHCIGLSSGGAKTLDHHHHLRAHQQHEYAVPAYLGTLSNGHAPTYDSVDYAKQQQKLNSSNNCDDCTVGTQKRVTKGGLHPSFSSNFTALPNGGIAGGSVSGGACYNSYNCKKPCNCGARKHAAAASDDGISCRCGTAAALKETQTAATSAEPANAASGSAQNTCSSNSNSSNNSDRSSSATNSSNNSTSSAGSSHRQPTEQLAHYESSLSLNETATLNGPLWA</sequence>
<keyword evidence="7" id="KW-1133">Transmembrane helix</keyword>
<feature type="region of interest" description="Disordered" evidence="6">
    <location>
        <begin position="963"/>
        <end position="982"/>
    </location>
</feature>
<dbReference type="SMART" id="SM00365">
    <property type="entry name" value="LRR_SD22"/>
    <property type="match status" value="7"/>
</dbReference>
<feature type="compositionally biased region" description="Low complexity" evidence="6">
    <location>
        <begin position="2236"/>
        <end position="2281"/>
    </location>
</feature>
<gene>
    <name evidence="9" type="primary">WDR33</name>
</gene>
<feature type="region of interest" description="Disordered" evidence="6">
    <location>
        <begin position="501"/>
        <end position="525"/>
    </location>
</feature>
<feature type="repeat" description="WD" evidence="5">
    <location>
        <begin position="159"/>
        <end position="191"/>
    </location>
</feature>
<dbReference type="Pfam" id="PF00400">
    <property type="entry name" value="WD40"/>
    <property type="match status" value="6"/>
</dbReference>
<feature type="repeat" description="WD" evidence="5">
    <location>
        <begin position="201"/>
        <end position="233"/>
    </location>
</feature>
<feature type="region of interest" description="Disordered" evidence="6">
    <location>
        <begin position="2236"/>
        <end position="2290"/>
    </location>
</feature>
<keyword evidence="4" id="KW-0677">Repeat</keyword>
<feature type="region of interest" description="Disordered" evidence="6">
    <location>
        <begin position="698"/>
        <end position="739"/>
    </location>
</feature>
<feature type="compositionally biased region" description="Pro residues" evidence="6">
    <location>
        <begin position="1"/>
        <end position="22"/>
    </location>
</feature>
<dbReference type="SMART" id="SM00364">
    <property type="entry name" value="LRR_BAC"/>
    <property type="match status" value="8"/>
</dbReference>
<dbReference type="PROSITE" id="PS50294">
    <property type="entry name" value="WD_REPEATS_REGION"/>
    <property type="match status" value="4"/>
</dbReference>
<feature type="region of interest" description="Disordered" evidence="6">
    <location>
        <begin position="751"/>
        <end position="787"/>
    </location>
</feature>
<feature type="transmembrane region" description="Helical" evidence="7">
    <location>
        <begin position="1775"/>
        <end position="1799"/>
    </location>
</feature>
<evidence type="ECO:0000256" key="6">
    <source>
        <dbReference type="SAM" id="MobiDB-lite"/>
    </source>
</evidence>
<evidence type="ECO:0000256" key="3">
    <source>
        <dbReference type="ARBA" id="ARBA00022729"/>
    </source>
</evidence>
<organism evidence="9">
    <name type="scientific">Ceratitis capitata</name>
    <name type="common">Mediterranean fruit fly</name>
    <name type="synonym">Tephritis capitata</name>
    <dbReference type="NCBI Taxonomy" id="7213"/>
    <lineage>
        <taxon>Eukaryota</taxon>
        <taxon>Metazoa</taxon>
        <taxon>Ecdysozoa</taxon>
        <taxon>Arthropoda</taxon>
        <taxon>Hexapoda</taxon>
        <taxon>Insecta</taxon>
        <taxon>Pterygota</taxon>
        <taxon>Neoptera</taxon>
        <taxon>Endopterygota</taxon>
        <taxon>Diptera</taxon>
        <taxon>Brachycera</taxon>
        <taxon>Muscomorpha</taxon>
        <taxon>Tephritoidea</taxon>
        <taxon>Tephritidae</taxon>
        <taxon>Ceratitis</taxon>
        <taxon>Ceratitis</taxon>
    </lineage>
</organism>
<dbReference type="Gene3D" id="3.80.10.10">
    <property type="entry name" value="Ribonuclease Inhibitor"/>
    <property type="match status" value="6"/>
</dbReference>
<dbReference type="InterPro" id="IPR000372">
    <property type="entry name" value="LRRNT"/>
</dbReference>
<dbReference type="InterPro" id="IPR032675">
    <property type="entry name" value="LRR_dom_sf"/>
</dbReference>
<name>W8B7B1_CERCA</name>
<evidence type="ECO:0000256" key="2">
    <source>
        <dbReference type="ARBA" id="ARBA00022614"/>
    </source>
</evidence>
<reference evidence="9" key="1">
    <citation type="submission" date="2013-07" db="EMBL/GenBank/DDBJ databases">
        <authorList>
            <person name="Geib S."/>
        </authorList>
    </citation>
    <scope>NUCLEOTIDE SEQUENCE</scope>
</reference>
<feature type="compositionally biased region" description="Basic and acidic residues" evidence="6">
    <location>
        <begin position="509"/>
        <end position="522"/>
    </location>
</feature>
<feature type="compositionally biased region" description="Polar residues" evidence="6">
    <location>
        <begin position="751"/>
        <end position="764"/>
    </location>
</feature>
<accession>W8B7B1</accession>
<dbReference type="SUPFAM" id="SSF52200">
    <property type="entry name" value="Toll/Interleukin receptor TIR domain"/>
    <property type="match status" value="1"/>
</dbReference>
<dbReference type="GO" id="GO:0031124">
    <property type="term" value="P:mRNA 3'-end processing"/>
    <property type="evidence" value="ECO:0007669"/>
    <property type="project" value="InterPro"/>
</dbReference>
<dbReference type="PANTHER" id="PTHR22836:SF0">
    <property type="entry name" value="PRE-MRNA 3' END PROCESSING PROTEIN WDR33"/>
    <property type="match status" value="1"/>
</dbReference>
<dbReference type="CDD" id="cd00200">
    <property type="entry name" value="WD40"/>
    <property type="match status" value="1"/>
</dbReference>
<proteinExistence type="evidence at transcript level"/>
<feature type="repeat" description="WD" evidence="5">
    <location>
        <begin position="328"/>
        <end position="369"/>
    </location>
</feature>
<dbReference type="InterPro" id="IPR001680">
    <property type="entry name" value="WD40_rpt"/>
</dbReference>
<feature type="region of interest" description="Disordered" evidence="6">
    <location>
        <begin position="636"/>
        <end position="665"/>
    </location>
</feature>
<comment type="similarity">
    <text evidence="1">Belongs to the Toll-like receptor family.</text>
</comment>